<evidence type="ECO:0000313" key="2">
    <source>
        <dbReference type="Proteomes" id="UP000003416"/>
    </source>
</evidence>
<reference evidence="1 2" key="1">
    <citation type="submission" date="2011-02" db="EMBL/GenBank/DDBJ databases">
        <authorList>
            <person name="Weinstock G."/>
            <person name="Sodergren E."/>
            <person name="Clifton S."/>
            <person name="Fulton L."/>
            <person name="Fulton B."/>
            <person name="Courtney L."/>
            <person name="Fronick C."/>
            <person name="Harrison M."/>
            <person name="Strong C."/>
            <person name="Farmer C."/>
            <person name="Delahaunty K."/>
            <person name="Markovic C."/>
            <person name="Hall O."/>
            <person name="Minx P."/>
            <person name="Tomlinson C."/>
            <person name="Mitreva M."/>
            <person name="Hou S."/>
            <person name="Chen J."/>
            <person name="Wollam A."/>
            <person name="Pepin K.H."/>
            <person name="Johnson M."/>
            <person name="Bhonagiri V."/>
            <person name="Zhang X."/>
            <person name="Suruliraj S."/>
            <person name="Warren W."/>
            <person name="Chinwalla A."/>
            <person name="Mardis E.R."/>
            <person name="Wilson R.K."/>
        </authorList>
    </citation>
    <scope>NUCLEOTIDE SEQUENCE [LARGE SCALE GENOMIC DNA]</scope>
    <source>
        <strain evidence="1 2">YIT 12057</strain>
    </source>
</reference>
<proteinExistence type="predicted"/>
<dbReference type="Gene3D" id="3.40.1190.20">
    <property type="match status" value="1"/>
</dbReference>
<comment type="caution">
    <text evidence="1">The sequence shown here is derived from an EMBL/GenBank/DDBJ whole genome shotgun (WGS) entry which is preliminary data.</text>
</comment>
<name>F3PP87_9BACE</name>
<organism evidence="1 2">
    <name type="scientific">Bacteroides fluxus YIT 12057</name>
    <dbReference type="NCBI Taxonomy" id="763034"/>
    <lineage>
        <taxon>Bacteria</taxon>
        <taxon>Pseudomonadati</taxon>
        <taxon>Bacteroidota</taxon>
        <taxon>Bacteroidia</taxon>
        <taxon>Bacteroidales</taxon>
        <taxon>Bacteroidaceae</taxon>
        <taxon>Bacteroides</taxon>
    </lineage>
</organism>
<accession>F3PP87</accession>
<dbReference type="AlphaFoldDB" id="F3PP87"/>
<dbReference type="STRING" id="763034.HMPREF9446_00527"/>
<dbReference type="SUPFAM" id="SSF53613">
    <property type="entry name" value="Ribokinase-like"/>
    <property type="match status" value="1"/>
</dbReference>
<sequence>MLPDGRKIGGAPAYFAYHTFQFGIDGYAVSAVGQDILGDEAIEILGQQGVKCLIRKVNYPTGTVKITLNNQGIPQYDIEESAAWDNIPFDSELKRLALRTRLVCFGSLAQRNPVSRDTICLCLYAVWSDAFPAV</sequence>
<dbReference type="EMBL" id="AFBN01000010">
    <property type="protein sequence ID" value="EGF59292.1"/>
    <property type="molecule type" value="Genomic_DNA"/>
</dbReference>
<dbReference type="InterPro" id="IPR029056">
    <property type="entry name" value="Ribokinase-like"/>
</dbReference>
<dbReference type="GO" id="GO:0003824">
    <property type="term" value="F:catalytic activity"/>
    <property type="evidence" value="ECO:0007669"/>
    <property type="project" value="UniProtKB-ARBA"/>
</dbReference>
<keyword evidence="2" id="KW-1185">Reference proteome</keyword>
<dbReference type="Proteomes" id="UP000003416">
    <property type="component" value="Unassembled WGS sequence"/>
</dbReference>
<evidence type="ECO:0000313" key="1">
    <source>
        <dbReference type="EMBL" id="EGF59292.1"/>
    </source>
</evidence>
<dbReference type="HOGENOM" id="CLU_1891957_0_0_10"/>
<gene>
    <name evidence="1" type="ORF">HMPREF9446_00527</name>
</gene>
<protein>
    <submittedName>
        <fullName evidence="1">Conserved domain protein</fullName>
    </submittedName>
</protein>
<dbReference type="eggNOG" id="COG0524">
    <property type="taxonomic scope" value="Bacteria"/>
</dbReference>